<keyword evidence="3" id="KW-1185">Reference proteome</keyword>
<dbReference type="Pfam" id="PF00646">
    <property type="entry name" value="F-box"/>
    <property type="match status" value="1"/>
</dbReference>
<sequence length="295" mass="34917">MKSDSNIAFQPEIFSSSSEQYCEPKSKKLRKRKKKKAIADLVCLTSTRKNQSSSYTVNDNKLKKEKIASDGDDEDESIIQNKRETVQKFYQGKKGTELKAKKQRPIDVVKQERHDHIISPIYSFSLDKQPSKNDKSTCIAMRLPLEILIKIVEYSTAETTLALTFTCQKWYNWLTDRKSVYIDRAWRRSRKNTHPRSRKPKTGVCEMIYTIQKMKPKPEWYLECDMCYKKSNIMKWKFGNKLVKTCYNCKKIHGIRAFSYNSITNSRDNIEQLFIEICYIRLDYLWFNCFLEHTV</sequence>
<dbReference type="PROSITE" id="PS50181">
    <property type="entry name" value="FBOX"/>
    <property type="match status" value="1"/>
</dbReference>
<dbReference type="AlphaFoldDB" id="A0A397TDB1"/>
<gene>
    <name evidence="2" type="ORF">C1645_409394</name>
</gene>
<accession>A0A397TDB1</accession>
<evidence type="ECO:0000313" key="2">
    <source>
        <dbReference type="EMBL" id="RIA96230.1"/>
    </source>
</evidence>
<dbReference type="InterPro" id="IPR036047">
    <property type="entry name" value="F-box-like_dom_sf"/>
</dbReference>
<dbReference type="Proteomes" id="UP000265703">
    <property type="component" value="Unassembled WGS sequence"/>
</dbReference>
<protein>
    <recommendedName>
        <fullName evidence="1">F-box domain-containing protein</fullName>
    </recommendedName>
</protein>
<comment type="caution">
    <text evidence="2">The sequence shown here is derived from an EMBL/GenBank/DDBJ whole genome shotgun (WGS) entry which is preliminary data.</text>
</comment>
<dbReference type="EMBL" id="QKYT01000048">
    <property type="protein sequence ID" value="RIA96230.1"/>
    <property type="molecule type" value="Genomic_DNA"/>
</dbReference>
<evidence type="ECO:0000313" key="3">
    <source>
        <dbReference type="Proteomes" id="UP000265703"/>
    </source>
</evidence>
<name>A0A397TDB1_9GLOM</name>
<dbReference type="InterPro" id="IPR001810">
    <property type="entry name" value="F-box_dom"/>
</dbReference>
<reference evidence="2 3" key="1">
    <citation type="submission" date="2018-06" db="EMBL/GenBank/DDBJ databases">
        <title>Comparative genomics reveals the genomic features of Rhizophagus irregularis, R. cerebriforme, R. diaphanum and Gigaspora rosea, and their symbiotic lifestyle signature.</title>
        <authorList>
            <person name="Morin E."/>
            <person name="San Clemente H."/>
            <person name="Chen E.C.H."/>
            <person name="De La Providencia I."/>
            <person name="Hainaut M."/>
            <person name="Kuo A."/>
            <person name="Kohler A."/>
            <person name="Murat C."/>
            <person name="Tang N."/>
            <person name="Roy S."/>
            <person name="Loubradou J."/>
            <person name="Henrissat B."/>
            <person name="Grigoriev I.V."/>
            <person name="Corradi N."/>
            <person name="Roux C."/>
            <person name="Martin F.M."/>
        </authorList>
    </citation>
    <scope>NUCLEOTIDE SEQUENCE [LARGE SCALE GENOMIC DNA]</scope>
    <source>
        <strain evidence="2 3">DAOM 227022</strain>
    </source>
</reference>
<dbReference type="OrthoDB" id="2337066at2759"/>
<proteinExistence type="predicted"/>
<organism evidence="2 3">
    <name type="scientific">Glomus cerebriforme</name>
    <dbReference type="NCBI Taxonomy" id="658196"/>
    <lineage>
        <taxon>Eukaryota</taxon>
        <taxon>Fungi</taxon>
        <taxon>Fungi incertae sedis</taxon>
        <taxon>Mucoromycota</taxon>
        <taxon>Glomeromycotina</taxon>
        <taxon>Glomeromycetes</taxon>
        <taxon>Glomerales</taxon>
        <taxon>Glomeraceae</taxon>
        <taxon>Glomus</taxon>
    </lineage>
</organism>
<feature type="domain" description="F-box" evidence="1">
    <location>
        <begin position="137"/>
        <end position="189"/>
    </location>
</feature>
<evidence type="ECO:0000259" key="1">
    <source>
        <dbReference type="PROSITE" id="PS50181"/>
    </source>
</evidence>
<dbReference type="SUPFAM" id="SSF81383">
    <property type="entry name" value="F-box domain"/>
    <property type="match status" value="1"/>
</dbReference>